<feature type="transmembrane region" description="Helical" evidence="1">
    <location>
        <begin position="46"/>
        <end position="64"/>
    </location>
</feature>
<keyword evidence="1" id="KW-0472">Membrane</keyword>
<keyword evidence="1" id="KW-1133">Transmembrane helix</keyword>
<evidence type="ECO:0000256" key="1">
    <source>
        <dbReference type="SAM" id="Phobius"/>
    </source>
</evidence>
<dbReference type="RefSeq" id="WP_002142235.1">
    <property type="nucleotide sequence ID" value="NZ_LR733376.1"/>
</dbReference>
<keyword evidence="1" id="KW-0812">Transmembrane</keyword>
<accession>A0A654BH06</accession>
<name>A0A654BH06_BACMY</name>
<evidence type="ECO:0000313" key="2">
    <source>
        <dbReference type="EMBL" id="VXC79808.1"/>
    </source>
</evidence>
<feature type="transmembrane region" description="Helical" evidence="1">
    <location>
        <begin position="76"/>
        <end position="96"/>
    </location>
</feature>
<proteinExistence type="predicted"/>
<dbReference type="AlphaFoldDB" id="A0A654BH06"/>
<organism evidence="2 3">
    <name type="scientific">Bacillus mycoides</name>
    <dbReference type="NCBI Taxonomy" id="1405"/>
    <lineage>
        <taxon>Bacteria</taxon>
        <taxon>Bacillati</taxon>
        <taxon>Bacillota</taxon>
        <taxon>Bacilli</taxon>
        <taxon>Bacillales</taxon>
        <taxon>Bacillaceae</taxon>
        <taxon>Bacillus</taxon>
        <taxon>Bacillus cereus group</taxon>
    </lineage>
</organism>
<feature type="transmembrane region" description="Helical" evidence="1">
    <location>
        <begin position="9"/>
        <end position="26"/>
    </location>
</feature>
<sequence length="97" mass="11393">MRENKWGNYVKVFVSYFIILIVYSVLFESGKKYIEVKIDNDLLPQLYLAIGRIFLGLSIWFLPDKLGIKIHFICKILIYIITMIPAFLFLDMLGLLD</sequence>
<gene>
    <name evidence="2" type="ORF">BACI71_70463</name>
</gene>
<evidence type="ECO:0000313" key="3">
    <source>
        <dbReference type="Proteomes" id="UP000437562"/>
    </source>
</evidence>
<reference evidence="2 3" key="1">
    <citation type="submission" date="2019-10" db="EMBL/GenBank/DDBJ databases">
        <authorList>
            <person name="Karimi E."/>
        </authorList>
    </citation>
    <scope>NUCLEOTIDE SEQUENCE [LARGE SCALE GENOMIC DNA]</scope>
    <source>
        <strain evidence="2">Bacillus sp. 71</strain>
    </source>
</reference>
<dbReference type="Proteomes" id="UP000437562">
    <property type="component" value="Unassembled WGS sequence"/>
</dbReference>
<protein>
    <submittedName>
        <fullName evidence="2">Uncharacterized protein</fullName>
    </submittedName>
</protein>
<dbReference type="EMBL" id="CABWMC010000032">
    <property type="protein sequence ID" value="VXC79808.1"/>
    <property type="molecule type" value="Genomic_DNA"/>
</dbReference>